<reference evidence="2" key="1">
    <citation type="journal article" date="2020" name="Stud. Mycol.">
        <title>101 Dothideomycetes genomes: a test case for predicting lifestyles and emergence of pathogens.</title>
        <authorList>
            <person name="Haridas S."/>
            <person name="Albert R."/>
            <person name="Binder M."/>
            <person name="Bloem J."/>
            <person name="Labutti K."/>
            <person name="Salamov A."/>
            <person name="Andreopoulos B."/>
            <person name="Baker S."/>
            <person name="Barry K."/>
            <person name="Bills G."/>
            <person name="Bluhm B."/>
            <person name="Cannon C."/>
            <person name="Castanera R."/>
            <person name="Culley D."/>
            <person name="Daum C."/>
            <person name="Ezra D."/>
            <person name="Gonzalez J."/>
            <person name="Henrissat B."/>
            <person name="Kuo A."/>
            <person name="Liang C."/>
            <person name="Lipzen A."/>
            <person name="Lutzoni F."/>
            <person name="Magnuson J."/>
            <person name="Mondo S."/>
            <person name="Nolan M."/>
            <person name="Ohm R."/>
            <person name="Pangilinan J."/>
            <person name="Park H.-J."/>
            <person name="Ramirez L."/>
            <person name="Alfaro M."/>
            <person name="Sun H."/>
            <person name="Tritt A."/>
            <person name="Yoshinaga Y."/>
            <person name="Zwiers L.-H."/>
            <person name="Turgeon B."/>
            <person name="Goodwin S."/>
            <person name="Spatafora J."/>
            <person name="Crous P."/>
            <person name="Grigoriev I."/>
        </authorList>
    </citation>
    <scope>NUCLEOTIDE SEQUENCE</scope>
    <source>
        <strain evidence="2">CBS 121739</strain>
    </source>
</reference>
<dbReference type="EMBL" id="ML996566">
    <property type="protein sequence ID" value="KAF2762143.1"/>
    <property type="molecule type" value="Genomic_DNA"/>
</dbReference>
<name>A0A6A6WH61_9PEZI</name>
<dbReference type="Pfam" id="PF20263">
    <property type="entry name" value="LYRM2-like"/>
    <property type="match status" value="1"/>
</dbReference>
<dbReference type="InterPro" id="IPR046896">
    <property type="entry name" value="Cup1-like_N"/>
</dbReference>
<dbReference type="RefSeq" id="XP_033604594.1">
    <property type="nucleotide sequence ID" value="XM_033739722.1"/>
</dbReference>
<protein>
    <recommendedName>
        <fullName evidence="1">LYR motif-containing protein Cup1-like N-terminal domain-containing protein</fullName>
    </recommendedName>
</protein>
<evidence type="ECO:0000259" key="1">
    <source>
        <dbReference type="Pfam" id="PF20263"/>
    </source>
</evidence>
<accession>A0A6A6WH61</accession>
<organism evidence="2 3">
    <name type="scientific">Pseudovirgaria hyperparasitica</name>
    <dbReference type="NCBI Taxonomy" id="470096"/>
    <lineage>
        <taxon>Eukaryota</taxon>
        <taxon>Fungi</taxon>
        <taxon>Dikarya</taxon>
        <taxon>Ascomycota</taxon>
        <taxon>Pezizomycotina</taxon>
        <taxon>Dothideomycetes</taxon>
        <taxon>Dothideomycetes incertae sedis</taxon>
        <taxon>Acrospermales</taxon>
        <taxon>Acrospermaceae</taxon>
        <taxon>Pseudovirgaria</taxon>
    </lineage>
</organism>
<feature type="domain" description="LYR motif-containing protein Cup1-like N-terminal" evidence="1">
    <location>
        <begin position="15"/>
        <end position="99"/>
    </location>
</feature>
<evidence type="ECO:0000313" key="3">
    <source>
        <dbReference type="Proteomes" id="UP000799437"/>
    </source>
</evidence>
<gene>
    <name evidence="2" type="ORF">EJ05DRAFT_198942</name>
</gene>
<dbReference type="CDD" id="cd20273">
    <property type="entry name" value="Complex1_LYR_unchar"/>
    <property type="match status" value="1"/>
</dbReference>
<dbReference type="AlphaFoldDB" id="A0A6A6WH61"/>
<dbReference type="GeneID" id="54480776"/>
<keyword evidence="3" id="KW-1185">Reference proteome</keyword>
<dbReference type="OrthoDB" id="5521299at2759"/>
<evidence type="ECO:0000313" key="2">
    <source>
        <dbReference type="EMBL" id="KAF2762143.1"/>
    </source>
</evidence>
<dbReference type="Proteomes" id="UP000799437">
    <property type="component" value="Unassembled WGS sequence"/>
</dbReference>
<proteinExistence type="predicted"/>
<sequence>MSANLPPRAKTTLQLYRALLREATYLPDPAARTYVHDQVVKRFRKRQCIEDVEKISHGLQQSRSWLSKLQRANHGDSKALGRVLMDTYGRSGARRRQLMERVINTMKLDATVDGTEECLYSDRKFASRVSIKPSKKGYSFAVSKRFPLLHALMASPMARSDDTKPVLSKARIFRVPANNIWEKPIPRKRLKNLARSWDARVLSAISLPLPAEDYERLRDMASGKVPFEGVRTRRPGIVPIPHDMRQKEFSALLESQVSLLRPSTHDTITHQQDKPFNPSSPSFRFVDLANEDMIRKSLLDDAIGAQRLNKDFNWLRNKRSTTITPRMMRRLWKKVLAVSCAAKWDAVASRWTIEGHYEPKVFTRPAELQLIPSISDDIQENRSPQQNHSS</sequence>